<dbReference type="AlphaFoldDB" id="A0A6A5YST8"/>
<gene>
    <name evidence="12" type="ORF">BDV96DRAFT_651351</name>
</gene>
<evidence type="ECO:0000259" key="11">
    <source>
        <dbReference type="Pfam" id="PF09811"/>
    </source>
</evidence>
<dbReference type="GO" id="GO:0005634">
    <property type="term" value="C:nucleus"/>
    <property type="evidence" value="ECO:0007669"/>
    <property type="project" value="UniProtKB-SubCell"/>
</dbReference>
<dbReference type="OrthoDB" id="20086at2759"/>
<evidence type="ECO:0000256" key="2">
    <source>
        <dbReference type="ARBA" id="ARBA00004123"/>
    </source>
</evidence>
<reference evidence="12" key="1">
    <citation type="journal article" date="2020" name="Stud. Mycol.">
        <title>101 Dothideomycetes genomes: a test case for predicting lifestyles and emergence of pathogens.</title>
        <authorList>
            <person name="Haridas S."/>
            <person name="Albert R."/>
            <person name="Binder M."/>
            <person name="Bloem J."/>
            <person name="Labutti K."/>
            <person name="Salamov A."/>
            <person name="Andreopoulos B."/>
            <person name="Baker S."/>
            <person name="Barry K."/>
            <person name="Bills G."/>
            <person name="Bluhm B."/>
            <person name="Cannon C."/>
            <person name="Castanera R."/>
            <person name="Culley D."/>
            <person name="Daum C."/>
            <person name="Ezra D."/>
            <person name="Gonzalez J."/>
            <person name="Henrissat B."/>
            <person name="Kuo A."/>
            <person name="Liang C."/>
            <person name="Lipzen A."/>
            <person name="Lutzoni F."/>
            <person name="Magnuson J."/>
            <person name="Mondo S."/>
            <person name="Nolan M."/>
            <person name="Ohm R."/>
            <person name="Pangilinan J."/>
            <person name="Park H.-J."/>
            <person name="Ramirez L."/>
            <person name="Alfaro M."/>
            <person name="Sun H."/>
            <person name="Tritt A."/>
            <person name="Yoshinaga Y."/>
            <person name="Zwiers L.-H."/>
            <person name="Turgeon B."/>
            <person name="Goodwin S."/>
            <person name="Spatafora J."/>
            <person name="Crous P."/>
            <person name="Grigoriev I."/>
        </authorList>
    </citation>
    <scope>NUCLEOTIDE SEQUENCE</scope>
    <source>
        <strain evidence="12">CBS 627.86</strain>
    </source>
</reference>
<comment type="similarity">
    <text evidence="4">Belongs to the YAE1 family.</text>
</comment>
<keyword evidence="9" id="KW-0539">Nucleus</keyword>
<dbReference type="EMBL" id="ML977339">
    <property type="protein sequence ID" value="KAF2110205.1"/>
    <property type="molecule type" value="Genomic_DNA"/>
</dbReference>
<keyword evidence="13" id="KW-1185">Reference proteome</keyword>
<dbReference type="PANTHER" id="PTHR18829">
    <property type="entry name" value="PROTEIN YAE1 HOMOLOG"/>
    <property type="match status" value="1"/>
</dbReference>
<evidence type="ECO:0000256" key="9">
    <source>
        <dbReference type="ARBA" id="ARBA00023242"/>
    </source>
</evidence>
<evidence type="ECO:0000256" key="8">
    <source>
        <dbReference type="ARBA" id="ARBA00022490"/>
    </source>
</evidence>
<comment type="function">
    <text evidence="1">The complex LTO1:YAE1 may function as a target specific adapter that probably recruits apo-RPLI1 to the cytosolic iron-sulfur protein assembly (CIA) complex machinery. May be required for biogenesis of the large ribosomal subunit and initiation of translation.</text>
</comment>
<evidence type="ECO:0000256" key="6">
    <source>
        <dbReference type="ARBA" id="ARBA00017286"/>
    </source>
</evidence>
<dbReference type="Proteomes" id="UP000799770">
    <property type="component" value="Unassembled WGS sequence"/>
</dbReference>
<evidence type="ECO:0000256" key="4">
    <source>
        <dbReference type="ARBA" id="ARBA00007096"/>
    </source>
</evidence>
<comment type="subcellular location">
    <subcellularLocation>
        <location evidence="3">Cytoplasm</location>
    </subcellularLocation>
    <subcellularLocation>
        <location evidence="2">Nucleus</location>
    </subcellularLocation>
</comment>
<dbReference type="Pfam" id="PF09811">
    <property type="entry name" value="Yae1_N"/>
    <property type="match status" value="1"/>
</dbReference>
<evidence type="ECO:0000256" key="1">
    <source>
        <dbReference type="ARBA" id="ARBA00003836"/>
    </source>
</evidence>
<evidence type="ECO:0000256" key="7">
    <source>
        <dbReference type="ARBA" id="ARBA00018400"/>
    </source>
</evidence>
<comment type="subunit">
    <text evidence="5">May form a complex with LTO1.</text>
</comment>
<dbReference type="InterPro" id="IPR019191">
    <property type="entry name" value="Essential_protein_Yae1_N"/>
</dbReference>
<feature type="region of interest" description="Disordered" evidence="10">
    <location>
        <begin position="1"/>
        <end position="61"/>
    </location>
</feature>
<dbReference type="GO" id="GO:0005737">
    <property type="term" value="C:cytoplasm"/>
    <property type="evidence" value="ECO:0007669"/>
    <property type="project" value="UniProtKB-SubCell"/>
</dbReference>
<name>A0A6A5YST8_9PLEO</name>
<protein>
    <recommendedName>
        <fullName evidence="7">Protein YAE1</fullName>
    </recommendedName>
    <alternativeName>
        <fullName evidence="6">Protein yae1</fullName>
    </alternativeName>
</protein>
<organism evidence="12 13">
    <name type="scientific">Lophiotrema nucula</name>
    <dbReference type="NCBI Taxonomy" id="690887"/>
    <lineage>
        <taxon>Eukaryota</taxon>
        <taxon>Fungi</taxon>
        <taxon>Dikarya</taxon>
        <taxon>Ascomycota</taxon>
        <taxon>Pezizomycotina</taxon>
        <taxon>Dothideomycetes</taxon>
        <taxon>Pleosporomycetidae</taxon>
        <taxon>Pleosporales</taxon>
        <taxon>Lophiotremataceae</taxon>
        <taxon>Lophiotrema</taxon>
    </lineage>
</organism>
<evidence type="ECO:0000256" key="10">
    <source>
        <dbReference type="SAM" id="MobiDB-lite"/>
    </source>
</evidence>
<feature type="domain" description="Essential protein Yae1 N-terminal" evidence="11">
    <location>
        <begin position="80"/>
        <end position="117"/>
    </location>
</feature>
<dbReference type="PANTHER" id="PTHR18829:SF0">
    <property type="entry name" value="PROTEIN YAE1 HOMOLOG"/>
    <property type="match status" value="1"/>
</dbReference>
<sequence length="218" mass="23725">MFRDASPALGPSRFSSMGAPPSPPHSMQNDLLDDVYGSAPASPASPAFTAHDAPSREHLDSHEILSDLPSRQRALDTDAYREGLANSKGQYVQEGFDEGYSLGANVGQRVGYVLGVLQGLVGALRGNDATEASGLLRCAQNELAIQELLGTNWVDEEGIWKWEVNGADEEVTFREVAEQHPVVRTWLGKVDDIAQRWGVDLKILHDNDTEELKAAEQS</sequence>
<keyword evidence="8" id="KW-0963">Cytoplasm</keyword>
<evidence type="ECO:0000313" key="13">
    <source>
        <dbReference type="Proteomes" id="UP000799770"/>
    </source>
</evidence>
<evidence type="ECO:0000256" key="5">
    <source>
        <dbReference type="ARBA" id="ARBA00011427"/>
    </source>
</evidence>
<evidence type="ECO:0000313" key="12">
    <source>
        <dbReference type="EMBL" id="KAF2110205.1"/>
    </source>
</evidence>
<evidence type="ECO:0000256" key="3">
    <source>
        <dbReference type="ARBA" id="ARBA00004496"/>
    </source>
</evidence>
<proteinExistence type="inferred from homology"/>
<accession>A0A6A5YST8</accession>
<dbReference type="InterPro" id="IPR038881">
    <property type="entry name" value="Yae1-like"/>
</dbReference>
<feature type="compositionally biased region" description="Low complexity" evidence="10">
    <location>
        <begin position="38"/>
        <end position="47"/>
    </location>
</feature>